<dbReference type="Proteomes" id="UP001154282">
    <property type="component" value="Unassembled WGS sequence"/>
</dbReference>
<sequence length="62" mass="6992">KSAAPRWSSVTWPVTLWQTTPDHLQQSPVAQDSSQSEESTKPFLRSKRARLSVGWQASTRLP</sequence>
<gene>
    <name evidence="2" type="ORF">LITE_LOCUS39885</name>
</gene>
<protein>
    <submittedName>
        <fullName evidence="2">Uncharacterized protein</fullName>
    </submittedName>
</protein>
<dbReference type="AlphaFoldDB" id="A0AAV0PV68"/>
<feature type="region of interest" description="Disordered" evidence="1">
    <location>
        <begin position="19"/>
        <end position="45"/>
    </location>
</feature>
<comment type="caution">
    <text evidence="2">The sequence shown here is derived from an EMBL/GenBank/DDBJ whole genome shotgun (WGS) entry which is preliminary data.</text>
</comment>
<evidence type="ECO:0000313" key="3">
    <source>
        <dbReference type="Proteomes" id="UP001154282"/>
    </source>
</evidence>
<evidence type="ECO:0000313" key="2">
    <source>
        <dbReference type="EMBL" id="CAI0474071.1"/>
    </source>
</evidence>
<feature type="non-terminal residue" evidence="2">
    <location>
        <position position="1"/>
    </location>
</feature>
<name>A0AAV0PV68_9ROSI</name>
<dbReference type="EMBL" id="CAMGYJ010000009">
    <property type="protein sequence ID" value="CAI0474071.1"/>
    <property type="molecule type" value="Genomic_DNA"/>
</dbReference>
<keyword evidence="3" id="KW-1185">Reference proteome</keyword>
<feature type="compositionally biased region" description="Polar residues" evidence="1">
    <location>
        <begin position="19"/>
        <end position="37"/>
    </location>
</feature>
<evidence type="ECO:0000256" key="1">
    <source>
        <dbReference type="SAM" id="MobiDB-lite"/>
    </source>
</evidence>
<proteinExistence type="predicted"/>
<accession>A0AAV0PV68</accession>
<reference evidence="2" key="1">
    <citation type="submission" date="2022-08" db="EMBL/GenBank/DDBJ databases">
        <authorList>
            <person name="Gutierrez-Valencia J."/>
        </authorList>
    </citation>
    <scope>NUCLEOTIDE SEQUENCE</scope>
</reference>
<organism evidence="2 3">
    <name type="scientific">Linum tenue</name>
    <dbReference type="NCBI Taxonomy" id="586396"/>
    <lineage>
        <taxon>Eukaryota</taxon>
        <taxon>Viridiplantae</taxon>
        <taxon>Streptophyta</taxon>
        <taxon>Embryophyta</taxon>
        <taxon>Tracheophyta</taxon>
        <taxon>Spermatophyta</taxon>
        <taxon>Magnoliopsida</taxon>
        <taxon>eudicotyledons</taxon>
        <taxon>Gunneridae</taxon>
        <taxon>Pentapetalae</taxon>
        <taxon>rosids</taxon>
        <taxon>fabids</taxon>
        <taxon>Malpighiales</taxon>
        <taxon>Linaceae</taxon>
        <taxon>Linum</taxon>
    </lineage>
</organism>